<evidence type="ECO:0000256" key="1">
    <source>
        <dbReference type="SAM" id="SignalP"/>
    </source>
</evidence>
<sequence>MKMFTQILAFLAFVLCEAAYPPYAAPGDLQCVGTQLVDGPSVKASCPVYQPDKLYLCSLMDLNKCYANQNGNLVAQQE</sequence>
<reference evidence="2 3" key="1">
    <citation type="submission" date="2023-01" db="EMBL/GenBank/DDBJ databases">
        <title>Analysis of 21 Apiospora genomes using comparative genomics revels a genus with tremendous synthesis potential of carbohydrate active enzymes and secondary metabolites.</title>
        <authorList>
            <person name="Sorensen T."/>
        </authorList>
    </citation>
    <scope>NUCLEOTIDE SEQUENCE [LARGE SCALE GENOMIC DNA]</scope>
    <source>
        <strain evidence="2 3">CBS 117206</strain>
    </source>
</reference>
<name>A0AAW0Q9K3_9PEZI</name>
<accession>A0AAW0Q9K3</accession>
<protein>
    <submittedName>
        <fullName evidence="2">Uncharacterized protein</fullName>
    </submittedName>
</protein>
<evidence type="ECO:0000313" key="2">
    <source>
        <dbReference type="EMBL" id="KAK8096692.1"/>
    </source>
</evidence>
<feature type="signal peptide" evidence="1">
    <location>
        <begin position="1"/>
        <end position="18"/>
    </location>
</feature>
<organism evidence="2 3">
    <name type="scientific">Apiospora kogelbergensis</name>
    <dbReference type="NCBI Taxonomy" id="1337665"/>
    <lineage>
        <taxon>Eukaryota</taxon>
        <taxon>Fungi</taxon>
        <taxon>Dikarya</taxon>
        <taxon>Ascomycota</taxon>
        <taxon>Pezizomycotina</taxon>
        <taxon>Sordariomycetes</taxon>
        <taxon>Xylariomycetidae</taxon>
        <taxon>Amphisphaeriales</taxon>
        <taxon>Apiosporaceae</taxon>
        <taxon>Apiospora</taxon>
    </lineage>
</organism>
<proteinExistence type="predicted"/>
<dbReference type="Proteomes" id="UP001392437">
    <property type="component" value="Unassembled WGS sequence"/>
</dbReference>
<keyword evidence="1" id="KW-0732">Signal</keyword>
<dbReference type="InterPro" id="IPR036673">
    <property type="entry name" value="Cyanovirin-N_sf"/>
</dbReference>
<feature type="chain" id="PRO_5043844436" evidence="1">
    <location>
        <begin position="19"/>
        <end position="78"/>
    </location>
</feature>
<evidence type="ECO:0000313" key="3">
    <source>
        <dbReference type="Proteomes" id="UP001392437"/>
    </source>
</evidence>
<dbReference type="AlphaFoldDB" id="A0AAW0Q9K3"/>
<keyword evidence="3" id="KW-1185">Reference proteome</keyword>
<comment type="caution">
    <text evidence="2">The sequence shown here is derived from an EMBL/GenBank/DDBJ whole genome shotgun (WGS) entry which is preliminary data.</text>
</comment>
<dbReference type="SUPFAM" id="SSF51322">
    <property type="entry name" value="Cyanovirin-N"/>
    <property type="match status" value="1"/>
</dbReference>
<gene>
    <name evidence="2" type="ORF">PG999_012636</name>
</gene>
<dbReference type="EMBL" id="JAQQWP010000010">
    <property type="protein sequence ID" value="KAK8096692.1"/>
    <property type="molecule type" value="Genomic_DNA"/>
</dbReference>